<keyword evidence="3" id="KW-0238">DNA-binding</keyword>
<protein>
    <submittedName>
        <fullName evidence="6">LysR family transcriptional regulator</fullName>
    </submittedName>
</protein>
<dbReference type="InterPro" id="IPR036388">
    <property type="entry name" value="WH-like_DNA-bd_sf"/>
</dbReference>
<evidence type="ECO:0000256" key="4">
    <source>
        <dbReference type="ARBA" id="ARBA00023163"/>
    </source>
</evidence>
<comment type="similarity">
    <text evidence="1">Belongs to the LysR transcriptional regulatory family.</text>
</comment>
<dbReference type="Pfam" id="PF03466">
    <property type="entry name" value="LysR_substrate"/>
    <property type="match status" value="1"/>
</dbReference>
<reference evidence="6 7" key="1">
    <citation type="journal article" date="2017" name="Int. J. Syst. Evol. Microbiol.">
        <title>Photobacterium alginatilyticum sp. nov., a marine bacterium isolated from bottom seawater.</title>
        <authorList>
            <person name="Wang X."/>
            <person name="Wang Y."/>
            <person name="Yang X."/>
            <person name="Sun H."/>
            <person name="Li B."/>
            <person name="Zhang X.H."/>
        </authorList>
    </citation>
    <scope>NUCLEOTIDE SEQUENCE [LARGE SCALE GENOMIC DNA]</scope>
    <source>
        <strain evidence="6 7">P03D4</strain>
    </source>
</reference>
<dbReference type="Gene3D" id="3.40.190.290">
    <property type="match status" value="1"/>
</dbReference>
<dbReference type="Gene3D" id="1.10.10.10">
    <property type="entry name" value="Winged helix-like DNA-binding domain superfamily/Winged helix DNA-binding domain"/>
    <property type="match status" value="1"/>
</dbReference>
<keyword evidence="7" id="KW-1185">Reference proteome</keyword>
<proteinExistence type="inferred from homology"/>
<evidence type="ECO:0000256" key="1">
    <source>
        <dbReference type="ARBA" id="ARBA00009437"/>
    </source>
</evidence>
<dbReference type="InterPro" id="IPR036390">
    <property type="entry name" value="WH_DNA-bd_sf"/>
</dbReference>
<dbReference type="PROSITE" id="PS50931">
    <property type="entry name" value="HTH_LYSR"/>
    <property type="match status" value="1"/>
</dbReference>
<name>A0ABW9YNG9_9GAMM</name>
<dbReference type="EMBL" id="RSEJ01000030">
    <property type="protein sequence ID" value="NBI55422.1"/>
    <property type="molecule type" value="Genomic_DNA"/>
</dbReference>
<evidence type="ECO:0000256" key="3">
    <source>
        <dbReference type="ARBA" id="ARBA00023125"/>
    </source>
</evidence>
<dbReference type="SUPFAM" id="SSF53850">
    <property type="entry name" value="Periplasmic binding protein-like II"/>
    <property type="match status" value="1"/>
</dbReference>
<gene>
    <name evidence="6" type="ORF">EIZ48_23165</name>
</gene>
<dbReference type="PANTHER" id="PTHR30126:SF5">
    <property type="entry name" value="HTH-TYPE TRANSCRIPTIONAL ACTIVATOR CMPR"/>
    <property type="match status" value="1"/>
</dbReference>
<comment type="caution">
    <text evidence="6">The sequence shown here is derived from an EMBL/GenBank/DDBJ whole genome shotgun (WGS) entry which is preliminary data.</text>
</comment>
<keyword evidence="2" id="KW-0805">Transcription regulation</keyword>
<feature type="domain" description="HTH lysR-type" evidence="5">
    <location>
        <begin position="10"/>
        <end position="67"/>
    </location>
</feature>
<dbReference type="Proteomes" id="UP000738517">
    <property type="component" value="Unassembled WGS sequence"/>
</dbReference>
<accession>A0ABW9YNG9</accession>
<evidence type="ECO:0000313" key="7">
    <source>
        <dbReference type="Proteomes" id="UP000738517"/>
    </source>
</evidence>
<evidence type="ECO:0000259" key="5">
    <source>
        <dbReference type="PROSITE" id="PS50931"/>
    </source>
</evidence>
<dbReference type="InterPro" id="IPR005119">
    <property type="entry name" value="LysR_subst-bd"/>
</dbReference>
<dbReference type="InterPro" id="IPR000847">
    <property type="entry name" value="LysR_HTH_N"/>
</dbReference>
<evidence type="ECO:0000313" key="6">
    <source>
        <dbReference type="EMBL" id="NBI55422.1"/>
    </source>
</evidence>
<sequence>MAQHLRRRLNTIRPLHVFQTVYEVGSITKAADMLNLTQPTISIQLRKLTEALGTPLYKQVGRKLVFTEAAEIVAAHSVELFETLDRLEISLADLNELKAGTLRIAVVTSAKYFIPHLLGSFCQQYPLVDIELTVGNRAKIIQRYAQDLDDIYLFSHLSDEMTKNAISFLVNPLVAIAHAQHPLAQKESILPEELCHYPYISREYGSGTRYAIEHFFEGRGLKLSPQMTIESNEAIKHCVIADLGVSILSEYAIRYEPTPHLVSLPVEGFPILTSWHLVRSAHRIQTVLSEAFVEFIQENGKNVMNQSL</sequence>
<evidence type="ECO:0000256" key="2">
    <source>
        <dbReference type="ARBA" id="ARBA00023015"/>
    </source>
</evidence>
<dbReference type="RefSeq" id="WP_160656935.1">
    <property type="nucleotide sequence ID" value="NZ_RSEJ01000030.1"/>
</dbReference>
<organism evidence="6 7">
    <name type="scientific">Photobacterium alginatilyticum</name>
    <dbReference type="NCBI Taxonomy" id="1775171"/>
    <lineage>
        <taxon>Bacteria</taxon>
        <taxon>Pseudomonadati</taxon>
        <taxon>Pseudomonadota</taxon>
        <taxon>Gammaproteobacteria</taxon>
        <taxon>Vibrionales</taxon>
        <taxon>Vibrionaceae</taxon>
        <taxon>Photobacterium</taxon>
    </lineage>
</organism>
<dbReference type="PRINTS" id="PR00039">
    <property type="entry name" value="HTHLYSR"/>
</dbReference>
<dbReference type="Pfam" id="PF00126">
    <property type="entry name" value="HTH_1"/>
    <property type="match status" value="1"/>
</dbReference>
<keyword evidence="4" id="KW-0804">Transcription</keyword>
<dbReference type="PANTHER" id="PTHR30126">
    <property type="entry name" value="HTH-TYPE TRANSCRIPTIONAL REGULATOR"/>
    <property type="match status" value="1"/>
</dbReference>
<dbReference type="SUPFAM" id="SSF46785">
    <property type="entry name" value="Winged helix' DNA-binding domain"/>
    <property type="match status" value="1"/>
</dbReference>